<evidence type="ECO:0000313" key="8">
    <source>
        <dbReference type="Proteomes" id="UP000441523"/>
    </source>
</evidence>
<proteinExistence type="inferred from homology"/>
<dbReference type="Gene3D" id="3.40.630.10">
    <property type="entry name" value="Zn peptidases"/>
    <property type="match status" value="1"/>
</dbReference>
<dbReference type="EMBL" id="VZZJ01000025">
    <property type="protein sequence ID" value="KAB1070650.1"/>
    <property type="molecule type" value="Genomic_DNA"/>
</dbReference>
<evidence type="ECO:0000313" key="7">
    <source>
        <dbReference type="EMBL" id="KAB1070650.1"/>
    </source>
</evidence>
<keyword evidence="4" id="KW-0378">Hydrolase</keyword>
<keyword evidence="3" id="KW-0645">Protease</keyword>
<dbReference type="InterPro" id="IPR000819">
    <property type="entry name" value="Peptidase_M17_C"/>
</dbReference>
<name>A0A6N6MNH6_9HYPH</name>
<dbReference type="CDD" id="cd00433">
    <property type="entry name" value="Peptidase_M17"/>
    <property type="match status" value="1"/>
</dbReference>
<dbReference type="Gene3D" id="3.40.220.10">
    <property type="entry name" value="Leucine Aminopeptidase, subunit E, domain 1"/>
    <property type="match status" value="1"/>
</dbReference>
<evidence type="ECO:0000256" key="2">
    <source>
        <dbReference type="ARBA" id="ARBA00022438"/>
    </source>
</evidence>
<evidence type="ECO:0000256" key="5">
    <source>
        <dbReference type="ARBA" id="ARBA00023211"/>
    </source>
</evidence>
<dbReference type="InterPro" id="IPR048816">
    <property type="entry name" value="Peptidase_M17_N_1"/>
</dbReference>
<accession>A0A6N6MNH6</accession>
<dbReference type="PANTHER" id="PTHR11963">
    <property type="entry name" value="LEUCINE AMINOPEPTIDASE-RELATED"/>
    <property type="match status" value="1"/>
</dbReference>
<dbReference type="PRINTS" id="PR00481">
    <property type="entry name" value="LAMNOPPTDASE"/>
</dbReference>
<dbReference type="AlphaFoldDB" id="A0A6N6MNH6"/>
<evidence type="ECO:0000256" key="1">
    <source>
        <dbReference type="ARBA" id="ARBA00009528"/>
    </source>
</evidence>
<reference evidence="7 8" key="1">
    <citation type="submission" date="2019-09" db="EMBL/GenBank/DDBJ databases">
        <title>YIM 132548 draft genome.</title>
        <authorList>
            <person name="Jiang L."/>
        </authorList>
    </citation>
    <scope>NUCLEOTIDE SEQUENCE [LARGE SCALE GENOMIC DNA]</scope>
    <source>
        <strain evidence="7 8">YIM 132548</strain>
    </source>
</reference>
<evidence type="ECO:0000256" key="3">
    <source>
        <dbReference type="ARBA" id="ARBA00022670"/>
    </source>
</evidence>
<organism evidence="7 8">
    <name type="scientific">Methylobacterium planeticum</name>
    <dbReference type="NCBI Taxonomy" id="2615211"/>
    <lineage>
        <taxon>Bacteria</taxon>
        <taxon>Pseudomonadati</taxon>
        <taxon>Pseudomonadota</taxon>
        <taxon>Alphaproteobacteria</taxon>
        <taxon>Hyphomicrobiales</taxon>
        <taxon>Methylobacteriaceae</taxon>
        <taxon>Methylobacterium</taxon>
    </lineage>
</organism>
<dbReference type="PANTHER" id="PTHR11963:SF20">
    <property type="entry name" value="PEPTIDASE B"/>
    <property type="match status" value="1"/>
</dbReference>
<evidence type="ECO:0000259" key="6">
    <source>
        <dbReference type="PROSITE" id="PS00631"/>
    </source>
</evidence>
<dbReference type="SUPFAM" id="SSF53187">
    <property type="entry name" value="Zn-dependent exopeptidases"/>
    <property type="match status" value="1"/>
</dbReference>
<dbReference type="Pfam" id="PF00883">
    <property type="entry name" value="Peptidase_M17"/>
    <property type="match status" value="1"/>
</dbReference>
<dbReference type="InterPro" id="IPR011356">
    <property type="entry name" value="Leucine_aapep/pepB"/>
</dbReference>
<comment type="similarity">
    <text evidence="1">Belongs to the peptidase M17 family.</text>
</comment>
<dbReference type="Proteomes" id="UP000441523">
    <property type="component" value="Unassembled WGS sequence"/>
</dbReference>
<dbReference type="GO" id="GO:0005737">
    <property type="term" value="C:cytoplasm"/>
    <property type="evidence" value="ECO:0007669"/>
    <property type="project" value="InterPro"/>
</dbReference>
<gene>
    <name evidence="7" type="ORF">F6X51_21750</name>
</gene>
<dbReference type="GO" id="GO:0030145">
    <property type="term" value="F:manganese ion binding"/>
    <property type="evidence" value="ECO:0007669"/>
    <property type="project" value="InterPro"/>
</dbReference>
<protein>
    <submittedName>
        <fullName evidence="7">Leucyl aminopeptidase family protein</fullName>
    </submittedName>
</protein>
<evidence type="ECO:0000256" key="4">
    <source>
        <dbReference type="ARBA" id="ARBA00022801"/>
    </source>
</evidence>
<keyword evidence="5" id="KW-0464">Manganese</keyword>
<keyword evidence="2 7" id="KW-0031">Aminopeptidase</keyword>
<keyword evidence="8" id="KW-1185">Reference proteome</keyword>
<dbReference type="RefSeq" id="WP_150965778.1">
    <property type="nucleotide sequence ID" value="NZ_VZZJ01000025.1"/>
</dbReference>
<feature type="domain" description="Cytosol aminopeptidase" evidence="6">
    <location>
        <begin position="329"/>
        <end position="336"/>
    </location>
</feature>
<dbReference type="InterPro" id="IPR043472">
    <property type="entry name" value="Macro_dom-like"/>
</dbReference>
<comment type="caution">
    <text evidence="7">The sequence shown here is derived from an EMBL/GenBank/DDBJ whole genome shotgun (WGS) entry which is preliminary data.</text>
</comment>
<dbReference type="GO" id="GO:0006508">
    <property type="term" value="P:proteolysis"/>
    <property type="evidence" value="ECO:0007669"/>
    <property type="project" value="UniProtKB-KW"/>
</dbReference>
<dbReference type="Pfam" id="PF21337">
    <property type="entry name" value="Peptidase_M17_N_1"/>
    <property type="match status" value="1"/>
</dbReference>
<sequence>MTASPLAPSHPGLLPAGTDAIPVHGLGTADWPGAQAALTAAQAAYCGAVDFSPKAGSLALVPAEDGRLAAVLFGLGDTAGAAYDRLLPGKLPGLLPPGRYRLAGAGLDPAEAALAWLLGSYRFGRYRAAGPDRPRLVAPEGVDAAEIGRIAAAVGLGRDLVNTPANDLGPAEIEDAARALAERHGAAVAVVSGEALARDFPLVHAVGAASPRAPRLIDLTWAPREAAREPSASGNATEDGVPTVILVGKGVAFDTGGLDIKPSAGMLLMKKDMGGAAAALAAAEMVMGAGLRLRLRVLIPAVENAVSGNAFRPGDVLASRAGLSVEIGNTDAEGRLILADALALADAARPDLLIDFATLTGAARVALGPDLPAFFTEDEALAGEVAAAGRSAIDPVWRMPLHAPYASLLESRVADLNNVAGGPFAGAITAALFLRRFAPQTRAHVHFDLYGWNPSAKPGRPEGGEVQTARLVYALLKDRYGGGRREPPAGG</sequence>
<dbReference type="GO" id="GO:0070006">
    <property type="term" value="F:metalloaminopeptidase activity"/>
    <property type="evidence" value="ECO:0007669"/>
    <property type="project" value="InterPro"/>
</dbReference>
<dbReference type="PROSITE" id="PS00631">
    <property type="entry name" value="CYTOSOL_AP"/>
    <property type="match status" value="1"/>
</dbReference>